<evidence type="ECO:0000256" key="4">
    <source>
        <dbReference type="ARBA" id="ARBA00023163"/>
    </source>
</evidence>
<evidence type="ECO:0000259" key="5">
    <source>
        <dbReference type="Pfam" id="PF04542"/>
    </source>
</evidence>
<dbReference type="InterPro" id="IPR013324">
    <property type="entry name" value="RNA_pol_sigma_r3/r4-like"/>
</dbReference>
<dbReference type="InterPro" id="IPR007627">
    <property type="entry name" value="RNA_pol_sigma70_r2"/>
</dbReference>
<sequence length="189" mass="22361">MEEQEASLILQLKNNSQKAFCLIYRLYASRLFAFALDYCKSREVAEELVEDTFVWLWIKRHTIRQEHTLKALLFIRMRHFLINAYRSTVNSPQYENYLNYIDHLTEEQSDTPLEYNEFLQKVDTALRKLTKMQQKIVRLSKLEMKSNQEIAQLLGLKEQTVKNHLSAGLRTLRLLLGNSVLVAFLLFQC</sequence>
<dbReference type="OrthoDB" id="1342792at2"/>
<dbReference type="PANTHER" id="PTHR43133">
    <property type="entry name" value="RNA POLYMERASE ECF-TYPE SIGMA FACTO"/>
    <property type="match status" value="1"/>
</dbReference>
<organism evidence="7 8">
    <name type="scientific">Prevotella heparinolytica</name>
    <dbReference type="NCBI Taxonomy" id="28113"/>
    <lineage>
        <taxon>Bacteria</taxon>
        <taxon>Pseudomonadati</taxon>
        <taxon>Bacteroidota</taxon>
        <taxon>Bacteroidia</taxon>
        <taxon>Bacteroidales</taxon>
        <taxon>Bacteroidaceae</taxon>
        <taxon>Bacteroides</taxon>
    </lineage>
</organism>
<dbReference type="Pfam" id="PF08281">
    <property type="entry name" value="Sigma70_r4_2"/>
    <property type="match status" value="1"/>
</dbReference>
<feature type="domain" description="RNA polymerase sigma-70 region 2" evidence="5">
    <location>
        <begin position="23"/>
        <end position="87"/>
    </location>
</feature>
<dbReference type="InterPro" id="IPR013325">
    <property type="entry name" value="RNA_pol_sigma_r2"/>
</dbReference>
<keyword evidence="4" id="KW-0804">Transcription</keyword>
<dbReference type="InterPro" id="IPR014284">
    <property type="entry name" value="RNA_pol_sigma-70_dom"/>
</dbReference>
<evidence type="ECO:0000256" key="1">
    <source>
        <dbReference type="ARBA" id="ARBA00010641"/>
    </source>
</evidence>
<comment type="similarity">
    <text evidence="1">Belongs to the sigma-70 factor family. ECF subfamily.</text>
</comment>
<evidence type="ECO:0000259" key="6">
    <source>
        <dbReference type="Pfam" id="PF08281"/>
    </source>
</evidence>
<dbReference type="Proteomes" id="UP000396835">
    <property type="component" value="Unassembled WGS sequence"/>
</dbReference>
<dbReference type="Gene3D" id="1.10.10.10">
    <property type="entry name" value="Winged helix-like DNA-binding domain superfamily/Winged helix DNA-binding domain"/>
    <property type="match status" value="1"/>
</dbReference>
<dbReference type="InterPro" id="IPR039425">
    <property type="entry name" value="RNA_pol_sigma-70-like"/>
</dbReference>
<reference evidence="7 8" key="1">
    <citation type="submission" date="2019-02" db="EMBL/GenBank/DDBJ databases">
        <authorList>
            <consortium name="Pathogen Informatics"/>
        </authorList>
    </citation>
    <scope>NUCLEOTIDE SEQUENCE [LARGE SCALE GENOMIC DNA]</scope>
    <source>
        <strain evidence="7 8">3012STDY7078512</strain>
    </source>
</reference>
<dbReference type="AlphaFoldDB" id="A0A449I146"/>
<dbReference type="NCBIfam" id="TIGR02937">
    <property type="entry name" value="sigma70-ECF"/>
    <property type="match status" value="1"/>
</dbReference>
<evidence type="ECO:0000256" key="2">
    <source>
        <dbReference type="ARBA" id="ARBA00023015"/>
    </source>
</evidence>
<evidence type="ECO:0000313" key="8">
    <source>
        <dbReference type="Proteomes" id="UP000396835"/>
    </source>
</evidence>
<dbReference type="EMBL" id="CAACYH010000004">
    <property type="protein sequence ID" value="VFB13161.1"/>
    <property type="molecule type" value="Genomic_DNA"/>
</dbReference>
<protein>
    <submittedName>
        <fullName evidence="7">RNA polymerase sigma factor, sigma-70 family/RNA polymerase sigma-70 factor, Bacteroides expansion family 1</fullName>
    </submittedName>
</protein>
<evidence type="ECO:0000256" key="3">
    <source>
        <dbReference type="ARBA" id="ARBA00023082"/>
    </source>
</evidence>
<dbReference type="GO" id="GO:0006352">
    <property type="term" value="P:DNA-templated transcription initiation"/>
    <property type="evidence" value="ECO:0007669"/>
    <property type="project" value="InterPro"/>
</dbReference>
<keyword evidence="2" id="KW-0805">Transcription regulation</keyword>
<dbReference type="GO" id="GO:0003677">
    <property type="term" value="F:DNA binding"/>
    <property type="evidence" value="ECO:0007669"/>
    <property type="project" value="InterPro"/>
</dbReference>
<gene>
    <name evidence="7" type="ORF">NCTC7812_00682</name>
</gene>
<dbReference type="RefSeq" id="WP_131751633.1">
    <property type="nucleotide sequence ID" value="NZ_CAACYH010000004.1"/>
</dbReference>
<name>A0A449I146_9BACE</name>
<dbReference type="InterPro" id="IPR013249">
    <property type="entry name" value="RNA_pol_sigma70_r4_t2"/>
</dbReference>
<keyword evidence="3" id="KW-0731">Sigma factor</keyword>
<dbReference type="GO" id="GO:0016987">
    <property type="term" value="F:sigma factor activity"/>
    <property type="evidence" value="ECO:0007669"/>
    <property type="project" value="UniProtKB-KW"/>
</dbReference>
<dbReference type="SUPFAM" id="SSF88659">
    <property type="entry name" value="Sigma3 and sigma4 domains of RNA polymerase sigma factors"/>
    <property type="match status" value="1"/>
</dbReference>
<dbReference type="SUPFAM" id="SSF88946">
    <property type="entry name" value="Sigma2 domain of RNA polymerase sigma factors"/>
    <property type="match status" value="1"/>
</dbReference>
<dbReference type="InterPro" id="IPR036388">
    <property type="entry name" value="WH-like_DNA-bd_sf"/>
</dbReference>
<proteinExistence type="inferred from homology"/>
<dbReference type="Pfam" id="PF04542">
    <property type="entry name" value="Sigma70_r2"/>
    <property type="match status" value="1"/>
</dbReference>
<dbReference type="Gene3D" id="1.10.1740.10">
    <property type="match status" value="1"/>
</dbReference>
<evidence type="ECO:0000313" key="7">
    <source>
        <dbReference type="EMBL" id="VFB13161.1"/>
    </source>
</evidence>
<dbReference type="PANTHER" id="PTHR43133:SF46">
    <property type="entry name" value="RNA POLYMERASE SIGMA-70 FACTOR ECF SUBFAMILY"/>
    <property type="match status" value="1"/>
</dbReference>
<feature type="domain" description="RNA polymerase sigma factor 70 region 4 type 2" evidence="6">
    <location>
        <begin position="120"/>
        <end position="172"/>
    </location>
</feature>
<accession>A0A449I146</accession>